<dbReference type="InParanoid" id="G3ARU2"/>
<keyword evidence="3" id="KW-0238">DNA-binding</keyword>
<dbReference type="RefSeq" id="XP_007376137.1">
    <property type="nucleotide sequence ID" value="XM_007376075.1"/>
</dbReference>
<proteinExistence type="predicted"/>
<feature type="domain" description="Xylanolytic transcriptional activator regulatory" evidence="6">
    <location>
        <begin position="80"/>
        <end position="248"/>
    </location>
</feature>
<keyword evidence="4" id="KW-0804">Transcription</keyword>
<dbReference type="PANTHER" id="PTHR47171:SF3">
    <property type="entry name" value="FARA-RELATED"/>
    <property type="match status" value="1"/>
</dbReference>
<protein>
    <recommendedName>
        <fullName evidence="6">Xylanolytic transcriptional activator regulatory domain-containing protein</fullName>
    </recommendedName>
</protein>
<evidence type="ECO:0000256" key="2">
    <source>
        <dbReference type="ARBA" id="ARBA00023015"/>
    </source>
</evidence>
<dbReference type="OMA" id="EYITRAC"/>
<evidence type="ECO:0000313" key="8">
    <source>
        <dbReference type="Proteomes" id="UP000000709"/>
    </source>
</evidence>
<evidence type="ECO:0000256" key="3">
    <source>
        <dbReference type="ARBA" id="ARBA00023125"/>
    </source>
</evidence>
<dbReference type="GO" id="GO:0003677">
    <property type="term" value="F:DNA binding"/>
    <property type="evidence" value="ECO:0007669"/>
    <property type="project" value="UniProtKB-KW"/>
</dbReference>
<dbReference type="KEGG" id="spaa:SPAPADRAFT_140944"/>
<keyword evidence="5" id="KW-0539">Nucleus</keyword>
<keyword evidence="1" id="KW-0862">Zinc</keyword>
<evidence type="ECO:0000256" key="5">
    <source>
        <dbReference type="ARBA" id="ARBA00023242"/>
    </source>
</evidence>
<organism evidence="8">
    <name type="scientific">Spathaspora passalidarum (strain NRRL Y-27907 / 11-Y1)</name>
    <dbReference type="NCBI Taxonomy" id="619300"/>
    <lineage>
        <taxon>Eukaryota</taxon>
        <taxon>Fungi</taxon>
        <taxon>Dikarya</taxon>
        <taxon>Ascomycota</taxon>
        <taxon>Saccharomycotina</taxon>
        <taxon>Pichiomycetes</taxon>
        <taxon>Debaryomycetaceae</taxon>
        <taxon>Spathaspora</taxon>
    </lineage>
</organism>
<dbReference type="HOGENOM" id="CLU_037041_0_0_1"/>
<evidence type="ECO:0000313" key="7">
    <source>
        <dbReference type="EMBL" id="EGW31359.1"/>
    </source>
</evidence>
<dbReference type="OrthoDB" id="5121955at2759"/>
<dbReference type="GO" id="GO:0006351">
    <property type="term" value="P:DNA-templated transcription"/>
    <property type="evidence" value="ECO:0007669"/>
    <property type="project" value="InterPro"/>
</dbReference>
<evidence type="ECO:0000259" key="6">
    <source>
        <dbReference type="Pfam" id="PF04082"/>
    </source>
</evidence>
<dbReference type="eggNOG" id="ENOG502SKRT">
    <property type="taxonomic scope" value="Eukaryota"/>
</dbReference>
<gene>
    <name evidence="7" type="ORF">SPAPADRAFT_140944</name>
</gene>
<keyword evidence="8" id="KW-1185">Reference proteome</keyword>
<name>G3ARU2_SPAPN</name>
<dbReference type="AlphaFoldDB" id="G3ARU2"/>
<accession>G3ARU2</accession>
<keyword evidence="2" id="KW-0805">Transcription regulation</keyword>
<evidence type="ECO:0000256" key="1">
    <source>
        <dbReference type="ARBA" id="ARBA00022833"/>
    </source>
</evidence>
<dbReference type="InterPro" id="IPR007219">
    <property type="entry name" value="XnlR_reg_dom"/>
</dbReference>
<dbReference type="Proteomes" id="UP000000709">
    <property type="component" value="Unassembled WGS sequence"/>
</dbReference>
<dbReference type="Pfam" id="PF04082">
    <property type="entry name" value="Fungal_trans"/>
    <property type="match status" value="1"/>
</dbReference>
<dbReference type="GO" id="GO:0008270">
    <property type="term" value="F:zinc ion binding"/>
    <property type="evidence" value="ECO:0007669"/>
    <property type="project" value="InterPro"/>
</dbReference>
<dbReference type="InterPro" id="IPR052073">
    <property type="entry name" value="Amide_Lactam_Regulators"/>
</dbReference>
<sequence>MIGRRGSNSQFVCSTHPIASLLSTDMFLCFDGDNFGLYNPWRSVQNIDAHREMDPELREYLYKKGAFEMPPIAEQRELFQLFLDKLYHMFPVINRSDIENIKSLSPLLLNAIFLAATRCDGRLDRQTIRSRSQQLYERCQLLELAESNKIVLIQSYLLMSIQEEGVNGESLAKEYVTKACMLCGDLALTNLGGSDGMLMDESKSRTYKNTVYKKGILSRIFWTSFCCDRLAAATSGREMYYNYTDIIIDELSIDDYEAGPSQVNDFMFLKSWYEICKFLFRILDSFYKPPERRGKDHSLPRDLFNWEMKVELYSSSLSGQISLMHAYACLLYLRCKMDPISLITSKNSPSDLISDDYIILLHKYSSVILSIDTFFLQTHILGVHAILHVMALAQLELQALPSSDETGEYLITVKQEVLGSLEHLKNYWWLASSSLKLLHASTKN</sequence>
<evidence type="ECO:0000256" key="4">
    <source>
        <dbReference type="ARBA" id="ARBA00023163"/>
    </source>
</evidence>
<dbReference type="GeneID" id="18870334"/>
<dbReference type="EMBL" id="GL996503">
    <property type="protein sequence ID" value="EGW31359.1"/>
    <property type="molecule type" value="Genomic_DNA"/>
</dbReference>
<dbReference type="CDD" id="cd12148">
    <property type="entry name" value="fungal_TF_MHR"/>
    <property type="match status" value="1"/>
</dbReference>
<dbReference type="STRING" id="619300.G3ARU2"/>
<reference evidence="7 8" key="1">
    <citation type="journal article" date="2011" name="Proc. Natl. Acad. Sci. U.S.A.">
        <title>Comparative genomics of xylose-fermenting fungi for enhanced biofuel production.</title>
        <authorList>
            <person name="Wohlbach D.J."/>
            <person name="Kuo A."/>
            <person name="Sato T.K."/>
            <person name="Potts K.M."/>
            <person name="Salamov A.A."/>
            <person name="LaButti K.M."/>
            <person name="Sun H."/>
            <person name="Clum A."/>
            <person name="Pangilinan J.L."/>
            <person name="Lindquist E.A."/>
            <person name="Lucas S."/>
            <person name="Lapidus A."/>
            <person name="Jin M."/>
            <person name="Gunawan C."/>
            <person name="Balan V."/>
            <person name="Dale B.E."/>
            <person name="Jeffries T.W."/>
            <person name="Zinkel R."/>
            <person name="Barry K.W."/>
            <person name="Grigoriev I.V."/>
            <person name="Gasch A.P."/>
        </authorList>
    </citation>
    <scope>NUCLEOTIDE SEQUENCE [LARGE SCALE GENOMIC DNA]</scope>
    <source>
        <strain evidence="8">NRRL Y-27907 / 11-Y1</strain>
    </source>
</reference>
<dbReference type="PANTHER" id="PTHR47171">
    <property type="entry name" value="FARA-RELATED"/>
    <property type="match status" value="1"/>
</dbReference>